<dbReference type="RefSeq" id="WP_017745623.1">
    <property type="nucleotide sequence ID" value="NZ_KQ976354.1"/>
</dbReference>
<reference evidence="2 3" key="1">
    <citation type="journal article" date="2013" name="Genome Biol. Evol.">
        <title>Genomes of Stigonematalean cyanobacteria (subsection V) and the evolution of oxygenic photosynthesis from prokaryotes to plastids.</title>
        <authorList>
            <person name="Dagan T."/>
            <person name="Roettger M."/>
            <person name="Stucken K."/>
            <person name="Landan G."/>
            <person name="Koch R."/>
            <person name="Major P."/>
            <person name="Gould S.B."/>
            <person name="Goremykin V.V."/>
            <person name="Rippka R."/>
            <person name="Tandeau de Marsac N."/>
            <person name="Gugger M."/>
            <person name="Lockhart P.J."/>
            <person name="Allen J.F."/>
            <person name="Brune I."/>
            <person name="Maus I."/>
            <person name="Puhler A."/>
            <person name="Martin W.F."/>
        </authorList>
    </citation>
    <scope>NUCLEOTIDE SEQUENCE [LARGE SCALE GENOMIC DNA]</scope>
    <source>
        <strain evidence="2 3">PCC 7110</strain>
    </source>
</reference>
<dbReference type="OrthoDB" id="516113at2"/>
<dbReference type="AlphaFoldDB" id="A0A139X6G9"/>
<keyword evidence="3" id="KW-1185">Reference proteome</keyword>
<feature type="compositionally biased region" description="Polar residues" evidence="1">
    <location>
        <begin position="105"/>
        <end position="125"/>
    </location>
</feature>
<dbReference type="EMBL" id="ANNX02000030">
    <property type="protein sequence ID" value="KYC40299.1"/>
    <property type="molecule type" value="Genomic_DNA"/>
</dbReference>
<evidence type="ECO:0000313" key="3">
    <source>
        <dbReference type="Proteomes" id="UP000076925"/>
    </source>
</evidence>
<accession>A0A139X6G9</accession>
<organism evidence="2 3">
    <name type="scientific">Scytonema hofmannii PCC 7110</name>
    <dbReference type="NCBI Taxonomy" id="128403"/>
    <lineage>
        <taxon>Bacteria</taxon>
        <taxon>Bacillati</taxon>
        <taxon>Cyanobacteriota</taxon>
        <taxon>Cyanophyceae</taxon>
        <taxon>Nostocales</taxon>
        <taxon>Scytonemataceae</taxon>
        <taxon>Scytonema</taxon>
    </lineage>
</organism>
<name>A0A139X6G9_9CYAN</name>
<comment type="caution">
    <text evidence="2">The sequence shown here is derived from an EMBL/GenBank/DDBJ whole genome shotgun (WGS) entry which is preliminary data.</text>
</comment>
<feature type="region of interest" description="Disordered" evidence="1">
    <location>
        <begin position="103"/>
        <end position="125"/>
    </location>
</feature>
<protein>
    <submittedName>
        <fullName evidence="2">Uncharacterized protein</fullName>
    </submittedName>
</protein>
<proteinExistence type="predicted"/>
<evidence type="ECO:0000313" key="2">
    <source>
        <dbReference type="EMBL" id="KYC40299.1"/>
    </source>
</evidence>
<dbReference type="STRING" id="128403.WA1_27605"/>
<sequence length="125" mass="13846">MSHNGKATESVNSSANLSPQLQAIASAVNTAVQDSQSDTIALLALLRQLEQLHQEIREGAFQQSLPDNRQALYSLLRNIEAEGGWPYIERMKLQRFLKHLEQEPTVDNSSDGLVVESETSLGSRE</sequence>
<evidence type="ECO:0000256" key="1">
    <source>
        <dbReference type="SAM" id="MobiDB-lite"/>
    </source>
</evidence>
<gene>
    <name evidence="2" type="ORF">WA1_27605</name>
</gene>
<dbReference type="Proteomes" id="UP000076925">
    <property type="component" value="Unassembled WGS sequence"/>
</dbReference>